<name>A0A0S2K863_9GAMM</name>
<evidence type="ECO:0000256" key="2">
    <source>
        <dbReference type="ARBA" id="ARBA00006555"/>
    </source>
</evidence>
<dbReference type="GO" id="GO:0015031">
    <property type="term" value="P:protein transport"/>
    <property type="evidence" value="ECO:0007669"/>
    <property type="project" value="UniProtKB-KW"/>
</dbReference>
<dbReference type="Proteomes" id="UP000061457">
    <property type="component" value="Chromosome II"/>
</dbReference>
<dbReference type="EMBL" id="CP013188">
    <property type="protein sequence ID" value="ALO44424.1"/>
    <property type="molecule type" value="Genomic_DNA"/>
</dbReference>
<comment type="subcellular location">
    <subcellularLocation>
        <location evidence="1">Cell inner membrane</location>
        <topology evidence="1">Single-pass membrane protein</topology>
        <orientation evidence="1">Periplasmic side</orientation>
    </subcellularLocation>
</comment>
<dbReference type="PROSITE" id="PS51257">
    <property type="entry name" value="PROKAR_LIPOPROTEIN"/>
    <property type="match status" value="1"/>
</dbReference>
<protein>
    <submittedName>
        <fullName evidence="11">Energy transducer TonB</fullName>
    </submittedName>
</protein>
<evidence type="ECO:0000256" key="7">
    <source>
        <dbReference type="ARBA" id="ARBA00022927"/>
    </source>
</evidence>
<dbReference type="PROSITE" id="PS52015">
    <property type="entry name" value="TONB_CTD"/>
    <property type="match status" value="1"/>
</dbReference>
<dbReference type="GO" id="GO:0005886">
    <property type="term" value="C:plasma membrane"/>
    <property type="evidence" value="ECO:0007669"/>
    <property type="project" value="UniProtKB-SubCell"/>
</dbReference>
<evidence type="ECO:0000256" key="6">
    <source>
        <dbReference type="ARBA" id="ARBA00022692"/>
    </source>
</evidence>
<dbReference type="Pfam" id="PF03544">
    <property type="entry name" value="TonB_C"/>
    <property type="match status" value="1"/>
</dbReference>
<keyword evidence="3" id="KW-0813">Transport</keyword>
<keyword evidence="8" id="KW-1133">Transmembrane helix</keyword>
<dbReference type="AlphaFoldDB" id="A0A0S2K863"/>
<dbReference type="InterPro" id="IPR037682">
    <property type="entry name" value="TonB_C"/>
</dbReference>
<reference evidence="12" key="1">
    <citation type="submission" date="2015-11" db="EMBL/GenBank/DDBJ databases">
        <authorList>
            <person name="Kim K.M."/>
        </authorList>
    </citation>
    <scope>NUCLEOTIDE SEQUENCE [LARGE SCALE GENOMIC DNA]</scope>
    <source>
        <strain evidence="12">KCTC 12086</strain>
    </source>
</reference>
<evidence type="ECO:0000256" key="8">
    <source>
        <dbReference type="ARBA" id="ARBA00022989"/>
    </source>
</evidence>
<evidence type="ECO:0000256" key="4">
    <source>
        <dbReference type="ARBA" id="ARBA00022475"/>
    </source>
</evidence>
<evidence type="ECO:0000256" key="9">
    <source>
        <dbReference type="ARBA" id="ARBA00023136"/>
    </source>
</evidence>
<dbReference type="RefSeq" id="WP_058032280.1">
    <property type="nucleotide sequence ID" value="NZ_CP013188.1"/>
</dbReference>
<evidence type="ECO:0000256" key="5">
    <source>
        <dbReference type="ARBA" id="ARBA00022519"/>
    </source>
</evidence>
<keyword evidence="4" id="KW-1003">Cell membrane</keyword>
<evidence type="ECO:0000256" key="1">
    <source>
        <dbReference type="ARBA" id="ARBA00004383"/>
    </source>
</evidence>
<evidence type="ECO:0000256" key="3">
    <source>
        <dbReference type="ARBA" id="ARBA00022448"/>
    </source>
</evidence>
<dbReference type="PATRIC" id="fig|161398.10.peg.4050"/>
<keyword evidence="9" id="KW-0472">Membrane</keyword>
<accession>A0A0S2K863</accession>
<dbReference type="InterPro" id="IPR051045">
    <property type="entry name" value="TonB-dependent_transducer"/>
</dbReference>
<keyword evidence="5" id="KW-0997">Cell inner membrane</keyword>
<dbReference type="STRING" id="161398.PP2015_3956"/>
<dbReference type="PANTHER" id="PTHR33446">
    <property type="entry name" value="PROTEIN TONB-RELATED"/>
    <property type="match status" value="1"/>
</dbReference>
<comment type="similarity">
    <text evidence="2">Belongs to the TonB family.</text>
</comment>
<keyword evidence="12" id="KW-1185">Reference proteome</keyword>
<dbReference type="InterPro" id="IPR006260">
    <property type="entry name" value="TonB/TolA_C"/>
</dbReference>
<sequence length="148" mass="16595">MHKSYLLIPITFALAACSSTPETEQAQSNYLDLSSKKHVKLVEEYWTVVKRVEPRYPVSAAKKNISGCVDLIVGIDQNGKAKGYKVRSSFPKGVFDKNAAAALTKWKWEATEKNKDSIPVLTSVRLDFTTSRNPTDIEYLENCPARKI</sequence>
<evidence type="ECO:0000313" key="11">
    <source>
        <dbReference type="EMBL" id="ALO44424.1"/>
    </source>
</evidence>
<keyword evidence="6" id="KW-0812">Transmembrane</keyword>
<evidence type="ECO:0000313" key="12">
    <source>
        <dbReference type="Proteomes" id="UP000061457"/>
    </source>
</evidence>
<dbReference type="NCBIfam" id="TIGR01352">
    <property type="entry name" value="tonB_Cterm"/>
    <property type="match status" value="1"/>
</dbReference>
<dbReference type="KEGG" id="pphe:PP2015_3956"/>
<feature type="domain" description="TonB C-terminal" evidence="10">
    <location>
        <begin position="41"/>
        <end position="137"/>
    </location>
</feature>
<dbReference type="PANTHER" id="PTHR33446:SF14">
    <property type="entry name" value="PROTEIN TONB"/>
    <property type="match status" value="1"/>
</dbReference>
<dbReference type="SUPFAM" id="SSF74653">
    <property type="entry name" value="TolA/TonB C-terminal domain"/>
    <property type="match status" value="1"/>
</dbReference>
<proteinExistence type="inferred from homology"/>
<keyword evidence="7" id="KW-0653">Protein transport</keyword>
<organism evidence="11 12">
    <name type="scientific">Pseudoalteromonas phenolica</name>
    <dbReference type="NCBI Taxonomy" id="161398"/>
    <lineage>
        <taxon>Bacteria</taxon>
        <taxon>Pseudomonadati</taxon>
        <taxon>Pseudomonadota</taxon>
        <taxon>Gammaproteobacteria</taxon>
        <taxon>Alteromonadales</taxon>
        <taxon>Pseudoalteromonadaceae</taxon>
        <taxon>Pseudoalteromonas</taxon>
    </lineage>
</organism>
<gene>
    <name evidence="11" type="ORF">PP2015_3956</name>
</gene>
<dbReference type="Gene3D" id="3.30.1150.10">
    <property type="match status" value="1"/>
</dbReference>
<evidence type="ECO:0000259" key="10">
    <source>
        <dbReference type="PROSITE" id="PS52015"/>
    </source>
</evidence>
<dbReference type="GO" id="GO:0055085">
    <property type="term" value="P:transmembrane transport"/>
    <property type="evidence" value="ECO:0007669"/>
    <property type="project" value="InterPro"/>
</dbReference>